<keyword evidence="2" id="KW-1185">Reference proteome</keyword>
<keyword evidence="1" id="KW-0647">Proteasome</keyword>
<protein>
    <submittedName>
        <fullName evidence="1">26S proteasome regulatory subunit 6B</fullName>
    </submittedName>
</protein>
<dbReference type="Proteomes" id="UP000700334">
    <property type="component" value="Unassembled WGS sequence"/>
</dbReference>
<reference evidence="1" key="1">
    <citation type="journal article" date="2021" name="Evol. Appl.">
        <title>The genome of the Pyrenean desman and the effects of bottlenecks and inbreeding on the genomic landscape of an endangered species.</title>
        <authorList>
            <person name="Escoda L."/>
            <person name="Castresana J."/>
        </authorList>
    </citation>
    <scope>NUCLEOTIDE SEQUENCE</scope>
    <source>
        <strain evidence="1">IBE-C5619</strain>
    </source>
</reference>
<evidence type="ECO:0000313" key="2">
    <source>
        <dbReference type="Proteomes" id="UP000700334"/>
    </source>
</evidence>
<dbReference type="GO" id="GO:0000502">
    <property type="term" value="C:proteasome complex"/>
    <property type="evidence" value="ECO:0007669"/>
    <property type="project" value="UniProtKB-KW"/>
</dbReference>
<gene>
    <name evidence="1" type="ORF">J0S82_002144</name>
</gene>
<organism evidence="1 2">
    <name type="scientific">Galemys pyrenaicus</name>
    <name type="common">Iberian desman</name>
    <name type="synonym">Pyrenean desman</name>
    <dbReference type="NCBI Taxonomy" id="202257"/>
    <lineage>
        <taxon>Eukaryota</taxon>
        <taxon>Metazoa</taxon>
        <taxon>Chordata</taxon>
        <taxon>Craniata</taxon>
        <taxon>Vertebrata</taxon>
        <taxon>Euteleostomi</taxon>
        <taxon>Mammalia</taxon>
        <taxon>Eutheria</taxon>
        <taxon>Laurasiatheria</taxon>
        <taxon>Eulipotyphla</taxon>
        <taxon>Talpidae</taxon>
        <taxon>Galemys</taxon>
    </lineage>
</organism>
<comment type="caution">
    <text evidence="1">The sequence shown here is derived from an EMBL/GenBank/DDBJ whole genome shotgun (WGS) entry which is preliminary data.</text>
</comment>
<name>A0A8J6DM40_GALPY</name>
<accession>A0A8J6DM40</accession>
<dbReference type="EMBL" id="JAGFMF010011741">
    <property type="protein sequence ID" value="KAG8514507.1"/>
    <property type="molecule type" value="Genomic_DNA"/>
</dbReference>
<dbReference type="AlphaFoldDB" id="A0A8J6DM40"/>
<evidence type="ECO:0000313" key="1">
    <source>
        <dbReference type="EMBL" id="KAG8514507.1"/>
    </source>
</evidence>
<sequence>MRRKLGMRSQHCLHHSPADLSFQGPKHEDLKDLHSYYMWCRKGQEGGQKKLKKESLHAQEEVKGTQDLPLVVGQLLPGNWESGMPAVGRTNGCIVQAKDLEKAYKFIIREEQEQEFYK</sequence>
<proteinExistence type="predicted"/>